<dbReference type="PANTHER" id="PTHR37984">
    <property type="entry name" value="PROTEIN CBG26694"/>
    <property type="match status" value="1"/>
</dbReference>
<dbReference type="GO" id="GO:0015074">
    <property type="term" value="P:DNA integration"/>
    <property type="evidence" value="ECO:0007669"/>
    <property type="project" value="InterPro"/>
</dbReference>
<dbReference type="InterPro" id="IPR036397">
    <property type="entry name" value="RNaseH_sf"/>
</dbReference>
<name>A0AAV3PD17_LITER</name>
<dbReference type="SUPFAM" id="SSF53098">
    <property type="entry name" value="Ribonuclease H-like"/>
    <property type="match status" value="1"/>
</dbReference>
<dbReference type="EMBL" id="BAABME010016898">
    <property type="protein sequence ID" value="GAA0147912.1"/>
    <property type="molecule type" value="Genomic_DNA"/>
</dbReference>
<protein>
    <recommendedName>
        <fullName evidence="1">Integrase catalytic domain-containing protein</fullName>
    </recommendedName>
</protein>
<evidence type="ECO:0000313" key="2">
    <source>
        <dbReference type="EMBL" id="GAA0147912.1"/>
    </source>
</evidence>
<dbReference type="Gene3D" id="3.30.420.10">
    <property type="entry name" value="Ribonuclease H-like superfamily/Ribonuclease H"/>
    <property type="match status" value="1"/>
</dbReference>
<sequence length="194" mass="22311">MVVDYFTKWVEAKPLPRKDQEQVYRFLKDIFTKFGVPRVLVRYNGTQFTTGKIEDLCTKLDIDHKTASMSYPQAHSQVDVMNKELPTVLWSFRTTPNPIIGETPFSLVYEFDALLPVEIHTDMARLAYYDEIANEQGLQLNLDLSDVHKMVKYKKKVVSYYNKKVWSKQFLVGDLFPGATQASAHGKPGKLESP</sequence>
<dbReference type="AlphaFoldDB" id="A0AAV3PD17"/>
<dbReference type="InterPro" id="IPR012337">
    <property type="entry name" value="RNaseH-like_sf"/>
</dbReference>
<dbReference type="PANTHER" id="PTHR37984:SF5">
    <property type="entry name" value="PROTEIN NYNRIN-LIKE"/>
    <property type="match status" value="1"/>
</dbReference>
<evidence type="ECO:0000313" key="3">
    <source>
        <dbReference type="Proteomes" id="UP001454036"/>
    </source>
</evidence>
<dbReference type="InterPro" id="IPR001584">
    <property type="entry name" value="Integrase_cat-core"/>
</dbReference>
<organism evidence="2 3">
    <name type="scientific">Lithospermum erythrorhizon</name>
    <name type="common">Purple gromwell</name>
    <name type="synonym">Lithospermum officinale var. erythrorhizon</name>
    <dbReference type="NCBI Taxonomy" id="34254"/>
    <lineage>
        <taxon>Eukaryota</taxon>
        <taxon>Viridiplantae</taxon>
        <taxon>Streptophyta</taxon>
        <taxon>Embryophyta</taxon>
        <taxon>Tracheophyta</taxon>
        <taxon>Spermatophyta</taxon>
        <taxon>Magnoliopsida</taxon>
        <taxon>eudicotyledons</taxon>
        <taxon>Gunneridae</taxon>
        <taxon>Pentapetalae</taxon>
        <taxon>asterids</taxon>
        <taxon>lamiids</taxon>
        <taxon>Boraginales</taxon>
        <taxon>Boraginaceae</taxon>
        <taxon>Boraginoideae</taxon>
        <taxon>Lithospermeae</taxon>
        <taxon>Lithospermum</taxon>
    </lineage>
</organism>
<keyword evidence="3" id="KW-1185">Reference proteome</keyword>
<dbReference type="Proteomes" id="UP001454036">
    <property type="component" value="Unassembled WGS sequence"/>
</dbReference>
<evidence type="ECO:0000259" key="1">
    <source>
        <dbReference type="PROSITE" id="PS50994"/>
    </source>
</evidence>
<reference evidence="2 3" key="1">
    <citation type="submission" date="2024-01" db="EMBL/GenBank/DDBJ databases">
        <title>The complete chloroplast genome sequence of Lithospermum erythrorhizon: insights into the phylogenetic relationship among Boraginaceae species and the maternal lineages of purple gromwells.</title>
        <authorList>
            <person name="Okada T."/>
            <person name="Watanabe K."/>
        </authorList>
    </citation>
    <scope>NUCLEOTIDE SEQUENCE [LARGE SCALE GENOMIC DNA]</scope>
</reference>
<dbReference type="GO" id="GO:0003676">
    <property type="term" value="F:nucleic acid binding"/>
    <property type="evidence" value="ECO:0007669"/>
    <property type="project" value="InterPro"/>
</dbReference>
<proteinExistence type="predicted"/>
<gene>
    <name evidence="2" type="ORF">LIER_36611</name>
</gene>
<accession>A0AAV3PD17</accession>
<comment type="caution">
    <text evidence="2">The sequence shown here is derived from an EMBL/GenBank/DDBJ whole genome shotgun (WGS) entry which is preliminary data.</text>
</comment>
<dbReference type="PROSITE" id="PS50994">
    <property type="entry name" value="INTEGRASE"/>
    <property type="match status" value="1"/>
</dbReference>
<dbReference type="InterPro" id="IPR050951">
    <property type="entry name" value="Retrovirus_Pol_polyprotein"/>
</dbReference>
<feature type="domain" description="Integrase catalytic" evidence="1">
    <location>
        <begin position="1"/>
        <end position="89"/>
    </location>
</feature>